<evidence type="ECO:0000256" key="5">
    <source>
        <dbReference type="ARBA" id="ARBA00023136"/>
    </source>
</evidence>
<dbReference type="eggNOG" id="KOG1792">
    <property type="taxonomic scope" value="Eukaryota"/>
</dbReference>
<dbReference type="EMBL" id="HF935255">
    <property type="protein sequence ID" value="CCX05466.1"/>
    <property type="molecule type" value="Genomic_DNA"/>
</dbReference>
<dbReference type="Proteomes" id="UP000018144">
    <property type="component" value="Unassembled WGS sequence"/>
</dbReference>
<evidence type="ECO:0000313" key="9">
    <source>
        <dbReference type="EMBL" id="CCX05466.1"/>
    </source>
</evidence>
<dbReference type="GO" id="GO:0005789">
    <property type="term" value="C:endoplasmic reticulum membrane"/>
    <property type="evidence" value="ECO:0007669"/>
    <property type="project" value="UniProtKB-SubCell"/>
</dbReference>
<feature type="transmembrane region" description="Helical" evidence="6">
    <location>
        <begin position="189"/>
        <end position="208"/>
    </location>
</feature>
<evidence type="ECO:0000256" key="1">
    <source>
        <dbReference type="ARBA" id="ARBA00004477"/>
    </source>
</evidence>
<evidence type="ECO:0000256" key="3">
    <source>
        <dbReference type="ARBA" id="ARBA00022824"/>
    </source>
</evidence>
<feature type="compositionally biased region" description="Polar residues" evidence="7">
    <location>
        <begin position="276"/>
        <end position="285"/>
    </location>
</feature>
<dbReference type="OrthoDB" id="567788at2759"/>
<proteinExistence type="predicted"/>
<evidence type="ECO:0000259" key="8">
    <source>
        <dbReference type="PROSITE" id="PS50845"/>
    </source>
</evidence>
<evidence type="ECO:0000256" key="2">
    <source>
        <dbReference type="ARBA" id="ARBA00022692"/>
    </source>
</evidence>
<name>U4KWG5_PYROM</name>
<gene>
    <name evidence="9" type="ORF">PCON_05053</name>
</gene>
<feature type="transmembrane region" description="Helical" evidence="6">
    <location>
        <begin position="162"/>
        <end position="183"/>
    </location>
</feature>
<keyword evidence="4 6" id="KW-1133">Transmembrane helix</keyword>
<dbReference type="OMA" id="TGLMKQY"/>
<dbReference type="PROSITE" id="PS50845">
    <property type="entry name" value="RETICULON"/>
    <property type="match status" value="1"/>
</dbReference>
<dbReference type="Pfam" id="PF02453">
    <property type="entry name" value="Reticulon"/>
    <property type="match status" value="1"/>
</dbReference>
<accession>U4KWG5</accession>
<feature type="domain" description="Reticulon" evidence="8">
    <location>
        <begin position="62"/>
        <end position="259"/>
    </location>
</feature>
<dbReference type="AlphaFoldDB" id="U4KWG5"/>
<evidence type="ECO:0000256" key="4">
    <source>
        <dbReference type="ARBA" id="ARBA00022989"/>
    </source>
</evidence>
<dbReference type="InterPro" id="IPR003388">
    <property type="entry name" value="Reticulon"/>
</dbReference>
<keyword evidence="5 6" id="KW-0472">Membrane</keyword>
<feature type="region of interest" description="Disordered" evidence="7">
    <location>
        <begin position="264"/>
        <end position="322"/>
    </location>
</feature>
<keyword evidence="2 6" id="KW-0812">Transmembrane</keyword>
<evidence type="ECO:0000313" key="10">
    <source>
        <dbReference type="Proteomes" id="UP000018144"/>
    </source>
</evidence>
<feature type="transmembrane region" description="Helical" evidence="6">
    <location>
        <begin position="70"/>
        <end position="91"/>
    </location>
</feature>
<evidence type="ECO:0000256" key="6">
    <source>
        <dbReference type="RuleBase" id="RU363132"/>
    </source>
</evidence>
<comment type="subcellular location">
    <subcellularLocation>
        <location evidence="1 6">Endoplasmic reticulum membrane</location>
        <topology evidence="1 6">Multi-pass membrane protein</topology>
    </subcellularLocation>
</comment>
<evidence type="ECO:0000256" key="7">
    <source>
        <dbReference type="SAM" id="MobiDB-lite"/>
    </source>
</evidence>
<organism evidence="9 10">
    <name type="scientific">Pyronema omphalodes (strain CBS 100304)</name>
    <name type="common">Pyronema confluens</name>
    <dbReference type="NCBI Taxonomy" id="1076935"/>
    <lineage>
        <taxon>Eukaryota</taxon>
        <taxon>Fungi</taxon>
        <taxon>Dikarya</taxon>
        <taxon>Ascomycota</taxon>
        <taxon>Pezizomycotina</taxon>
        <taxon>Pezizomycetes</taxon>
        <taxon>Pezizales</taxon>
        <taxon>Pyronemataceae</taxon>
        <taxon>Pyronema</taxon>
    </lineage>
</organism>
<keyword evidence="10" id="KW-1185">Reference proteome</keyword>
<protein>
    <recommendedName>
        <fullName evidence="6">Reticulon-like protein</fullName>
    </recommendedName>
</protein>
<reference evidence="9 10" key="1">
    <citation type="journal article" date="2013" name="PLoS Genet.">
        <title>The genome and development-dependent transcriptomes of Pyronema confluens: a window into fungal evolution.</title>
        <authorList>
            <person name="Traeger S."/>
            <person name="Altegoer F."/>
            <person name="Freitag M."/>
            <person name="Gabaldon T."/>
            <person name="Kempken F."/>
            <person name="Kumar A."/>
            <person name="Marcet-Houben M."/>
            <person name="Poggeler S."/>
            <person name="Stajich J.E."/>
            <person name="Nowrousian M."/>
        </authorList>
    </citation>
    <scope>NUCLEOTIDE SEQUENCE [LARGE SCALE GENOMIC DNA]</scope>
    <source>
        <strain evidence="10">CBS 100304</strain>
        <tissue evidence="9">Vegetative mycelium</tissue>
    </source>
</reference>
<sequence>MSDNTHILDAAPEGTPAQQVINGTHPIIQETRADFRGLANSTHINGEYSDATQPVSQFHNFFYDLFTWKFPTATGFFFLSAILTIVAFRYVNVLRYVFKALYMSFGAVTLLEIAGKPLGASGIVSSFRPRRYYTVPRESMENVFQQIHELVNFFLLEFQRVIYVENVFTSLSAFVASFFGYFLIKYIPFWALLLLATVTAFTAPLIYLNNKEVIDDQIKLASDFVNAQLESTKKVTSKYAAEVAARAQHTAADLQSKVQTYTHKASPSVSPVPDKSNGNGPSTATAHDYLSGAPSVPSNPPYPRVPVTHPSVEDEPLSAYGE</sequence>
<dbReference type="STRING" id="1076935.U4KWG5"/>
<keyword evidence="3 6" id="KW-0256">Endoplasmic reticulum</keyword>